<evidence type="ECO:0000313" key="2">
    <source>
        <dbReference type="Proteomes" id="UP000177445"/>
    </source>
</evidence>
<dbReference type="KEGG" id="msq:BKP64_06770"/>
<proteinExistence type="predicted"/>
<dbReference type="STRING" id="1874317.BKP64_06770"/>
<dbReference type="AlphaFoldDB" id="A0A1D9GJT5"/>
<name>A0A1D9GJT5_9GAMM</name>
<organism evidence="1 2">
    <name type="scientific">Marinobacter salinus</name>
    <dbReference type="NCBI Taxonomy" id="1874317"/>
    <lineage>
        <taxon>Bacteria</taxon>
        <taxon>Pseudomonadati</taxon>
        <taxon>Pseudomonadota</taxon>
        <taxon>Gammaproteobacteria</taxon>
        <taxon>Pseudomonadales</taxon>
        <taxon>Marinobacteraceae</taxon>
        <taxon>Marinobacter</taxon>
    </lineage>
</organism>
<sequence length="71" mass="8377">MELLSATITVFALMRLRWLFMQRDFGHCLIVRFKKFIQSFESRGHTMKKKQSFVNLFLAGTAKKPLEQPEV</sequence>
<reference evidence="1 2" key="1">
    <citation type="submission" date="2016-10" db="EMBL/GenBank/DDBJ databases">
        <title>Marinobacter salinus sp. nov., a moderately halophilic bacterium isolated from a tidal flat environment.</title>
        <authorList>
            <person name="Park S.-J."/>
        </authorList>
    </citation>
    <scope>NUCLEOTIDE SEQUENCE [LARGE SCALE GENOMIC DNA]</scope>
    <source>
        <strain evidence="1 2">Hb8</strain>
    </source>
</reference>
<accession>A0A1D9GJT5</accession>
<dbReference type="EMBL" id="CP017715">
    <property type="protein sequence ID" value="AOY87896.1"/>
    <property type="molecule type" value="Genomic_DNA"/>
</dbReference>
<protein>
    <submittedName>
        <fullName evidence="1">Uncharacterized protein</fullName>
    </submittedName>
</protein>
<dbReference type="Proteomes" id="UP000177445">
    <property type="component" value="Chromosome"/>
</dbReference>
<evidence type="ECO:0000313" key="1">
    <source>
        <dbReference type="EMBL" id="AOY87896.1"/>
    </source>
</evidence>
<gene>
    <name evidence="1" type="ORF">BKP64_06770</name>
</gene>
<keyword evidence="2" id="KW-1185">Reference proteome</keyword>